<evidence type="ECO:0000313" key="2">
    <source>
        <dbReference type="EMBL" id="CAF1224875.1"/>
    </source>
</evidence>
<dbReference type="Proteomes" id="UP000663854">
    <property type="component" value="Unassembled WGS sequence"/>
</dbReference>
<evidence type="ECO:0008006" key="5">
    <source>
        <dbReference type="Google" id="ProtNLM"/>
    </source>
</evidence>
<dbReference type="AlphaFoldDB" id="A0A814L055"/>
<sequence length="452" mass="52188">MTKFYEKLQNLLISYEDRPKAIVTEQELGELVYVFRGIEKGRPVWRYVLVPANKLNDLEAQHASTNINVLEFGRLIEYLDNGGKIEQMFGWGFDPPKIIQTWIEEHYDPASIDENISLIYEKDDIRLCTMQRAVPQQKLGFCAHYHRKERFHYIEFYDNWESSLAYRAGIKNFDRIIELNGVNIENDTSHDLRSRFSTDQHLPVQMLVCSPATYIHYRSTGKLLHSHLRTVHHLKPAYATSTLDSNTNAKQVSIDHHSFSAVQWENSCTVSIVPQSAIFKSHEFTHVNDVCFIETAGHYQKGQIIFKGSHDDCEKLTPHSIKSVIGNVFHTAASLLIRKKRYILDAKTKTSHDFANNNCISLQKSSQKLETDAIQSKTAIQNINNDTNVGQHTHNIKHIQDHSCTTLEQLPNQLFFYLFTFIDIQHLYSAFCGLNSQLNDTIRSYCPDYKQS</sequence>
<dbReference type="InterPro" id="IPR036034">
    <property type="entry name" value="PDZ_sf"/>
</dbReference>
<dbReference type="EMBL" id="CAJNOL010000871">
    <property type="protein sequence ID" value="CAF1224875.1"/>
    <property type="molecule type" value="Genomic_DNA"/>
</dbReference>
<dbReference type="Gene3D" id="2.30.42.10">
    <property type="match status" value="1"/>
</dbReference>
<dbReference type="EMBL" id="CAJNOH010000491">
    <property type="protein sequence ID" value="CAF1056594.1"/>
    <property type="molecule type" value="Genomic_DNA"/>
</dbReference>
<dbReference type="Proteomes" id="UP000663870">
    <property type="component" value="Unassembled WGS sequence"/>
</dbReference>
<evidence type="ECO:0000313" key="4">
    <source>
        <dbReference type="Proteomes" id="UP000663870"/>
    </source>
</evidence>
<name>A0A814L055_9BILA</name>
<proteinExistence type="predicted"/>
<comment type="caution">
    <text evidence="1">The sequence shown here is derived from an EMBL/GenBank/DDBJ whole genome shotgun (WGS) entry which is preliminary data.</text>
</comment>
<protein>
    <recommendedName>
        <fullName evidence="5">PDZ domain-containing protein</fullName>
    </recommendedName>
</protein>
<keyword evidence="4" id="KW-1185">Reference proteome</keyword>
<evidence type="ECO:0000313" key="3">
    <source>
        <dbReference type="Proteomes" id="UP000663854"/>
    </source>
</evidence>
<organism evidence="1 3">
    <name type="scientific">Rotaria sordida</name>
    <dbReference type="NCBI Taxonomy" id="392033"/>
    <lineage>
        <taxon>Eukaryota</taxon>
        <taxon>Metazoa</taxon>
        <taxon>Spiralia</taxon>
        <taxon>Gnathifera</taxon>
        <taxon>Rotifera</taxon>
        <taxon>Eurotatoria</taxon>
        <taxon>Bdelloidea</taxon>
        <taxon>Philodinida</taxon>
        <taxon>Philodinidae</taxon>
        <taxon>Rotaria</taxon>
    </lineage>
</organism>
<gene>
    <name evidence="2" type="ORF">JXQ802_LOCUS25628</name>
    <name evidence="1" type="ORF">PYM288_LOCUS17426</name>
</gene>
<dbReference type="SUPFAM" id="SSF50156">
    <property type="entry name" value="PDZ domain-like"/>
    <property type="match status" value="1"/>
</dbReference>
<accession>A0A814L055</accession>
<evidence type="ECO:0000313" key="1">
    <source>
        <dbReference type="EMBL" id="CAF1056594.1"/>
    </source>
</evidence>
<reference evidence="1" key="1">
    <citation type="submission" date="2021-02" db="EMBL/GenBank/DDBJ databases">
        <authorList>
            <person name="Nowell W R."/>
        </authorList>
    </citation>
    <scope>NUCLEOTIDE SEQUENCE</scope>
</reference>